<name>A0A1J1JI25_PLAAG</name>
<dbReference type="Gene3D" id="3.20.20.70">
    <property type="entry name" value="Aldolase class I"/>
    <property type="match status" value="1"/>
</dbReference>
<gene>
    <name evidence="1" type="ORF">PLAM_3132</name>
</gene>
<dbReference type="GO" id="GO:0016301">
    <property type="term" value="F:kinase activity"/>
    <property type="evidence" value="ECO:0007669"/>
    <property type="project" value="UniProtKB-KW"/>
</dbReference>
<dbReference type="SUPFAM" id="SSF51569">
    <property type="entry name" value="Aldolase"/>
    <property type="match status" value="1"/>
</dbReference>
<dbReference type="InterPro" id="IPR012062">
    <property type="entry name" value="GatZ/KbaZ-like"/>
</dbReference>
<reference evidence="1" key="1">
    <citation type="submission" date="2015-09" db="EMBL/GenBank/DDBJ databases">
        <authorList>
            <person name="Jackson K.R."/>
            <person name="Lunt B.L."/>
            <person name="Fisher J.N.B."/>
            <person name="Gardner A.V."/>
            <person name="Bailey M.E."/>
            <person name="Deus L.M."/>
            <person name="Earl A.S."/>
            <person name="Gibby P.D."/>
            <person name="Hartmann K.A."/>
            <person name="Liu J.E."/>
            <person name="Manci A.M."/>
            <person name="Nielsen D.A."/>
            <person name="Solomon M.B."/>
            <person name="Breakwell D.P."/>
            <person name="Burnett S.H."/>
            <person name="Grose J.H."/>
        </authorList>
    </citation>
    <scope>NUCLEOTIDE SEQUENCE</scope>
    <source>
        <strain evidence="1">7805</strain>
    </source>
</reference>
<keyword evidence="1" id="KW-0418">Kinase</keyword>
<dbReference type="GO" id="GO:0005975">
    <property type="term" value="P:carbohydrate metabolic process"/>
    <property type="evidence" value="ECO:0007669"/>
    <property type="project" value="InterPro"/>
</dbReference>
<dbReference type="AlphaFoldDB" id="A0A1J1JI25"/>
<sequence>MSVNCVDAAIELANDHEVPIMLIASRRQIDSDEFGGGYVNNWTTDAFANYVIDQDKKGKVLLARDHGGPWQNTQEQDKNLSLRRAMESAKSSYKADIDAGFQILHIDPSIDIHGTPTTNEVLDRIFELYEFCWSYAQRIGKEIIFEIGTEEQSGSTNTQDELGYTLQRVQQFCRKNHLPLPSFVVIQTGTRVMETRNVGSFDTPVRVADEIPAEIQVPKMIEICQQHGIFMKEHNTDYLSDEALQWHPRLGIHSANVAPEFGVAETTALLEILEHYNLQTLADQFLQIAYDSGKWKKWMLPNTKATDRERSIIAGHYVFAKEECQTLKVEAAGKLKSQGVNLEDELKARVKRSILRYLCHFRLVRSV</sequence>
<organism evidence="1">
    <name type="scientific">Planktothrix agardhii</name>
    <name type="common">Oscillatoria agardhii</name>
    <dbReference type="NCBI Taxonomy" id="1160"/>
    <lineage>
        <taxon>Bacteria</taxon>
        <taxon>Bacillati</taxon>
        <taxon>Cyanobacteriota</taxon>
        <taxon>Cyanophyceae</taxon>
        <taxon>Oscillatoriophycideae</taxon>
        <taxon>Oscillatoriales</taxon>
        <taxon>Microcoleaceae</taxon>
        <taxon>Planktothrix</taxon>
    </lineage>
</organism>
<keyword evidence="1" id="KW-0808">Transferase</keyword>
<dbReference type="EMBL" id="LO018304">
    <property type="protein sequence ID" value="CUM61098.1"/>
    <property type="molecule type" value="Genomic_DNA"/>
</dbReference>
<evidence type="ECO:0000313" key="1">
    <source>
        <dbReference type="EMBL" id="CUM61098.1"/>
    </source>
</evidence>
<dbReference type="InterPro" id="IPR013785">
    <property type="entry name" value="Aldolase_TIM"/>
</dbReference>
<accession>A0A1J1JI25</accession>
<proteinExistence type="predicted"/>
<protein>
    <submittedName>
        <fullName evidence="1">Putative tagatose 6-phosphate kinase-like</fullName>
    </submittedName>
</protein>
<dbReference type="Pfam" id="PF08013">
    <property type="entry name" value="GatZ_KbaZ-like"/>
    <property type="match status" value="1"/>
</dbReference>